<sequence>MKTFLLGVFLSAAFTNVLIAQVSKVPFVPSQEEVDRPFGKHDELSFLKPSKVYKPETWFHYIGGNVSKEGITRDLEAIAKAGLSGIQLFHGQFGGQWPGVEPQITSLSANWDDAVKHTAQECRRLGLRFSMNNCPGWATSGGPWITPENAMRNLIWNRTDVVGGKLINQVIPRPAPNSEVWRDYKDITVLAFPTPAGDTGKPLVPATIKSNTDHQWASYFAGTASEPIHLAPAATDKPYWVEVEFPEAVALRSVEFSSVQAFNHGQSYEPGVTIAIQAILADGKTKDILRAGMPQSNWQDDRPITLACSELAGVKKYRISISNKYHMTLSSLRLFSAARKNSWESEAAWTLRSIERAGQHPKQSPEAFITPNQILDLSDKLDKDGKLNWQAPKGNWTILRLGHVNAGKTNGPAPAEGTGWEANKFSKSGAEAHFAGYIGRLSGSGGPLAGGLLNGMLIDSWECHTQSWTQEMEQEFTRVSSYSLRKWLPALLGYVIKDHETTARFLTDWRKTLNDLLVNNYYGRMSSLARDNGLSVTYETGPGDVVPADIMEYFKFANVPMCEFWQPMSDGFVGSINFKPIKPTASAARLYGKPRVAAESFTNISLSWDEHLDMLKEVANINAIQGVSHFVFHTYTHNPQTPFKAPGTSFGAGIGTPFLRGQTWWGYMPDFTDYLSRCTYLLERGKPVSDVLWYLGDEIDHKPDQNAAFPEGFKYDYCNPDVLLNRLKVENGMLVTPEGIRYSVLWLPDVPRMLPQTLEKIRSLLRDGASIVGEAPVGMATLSGGEAAKQRFSTAVKEIWGGAGKGMRKVGKGTLVSGMSIDEALSALKISPDVTAGDALWAHRRIEGADWYFVTAPSGKGFNGELSFRAQGQVELWDPVSGTYSLAESQANGAHTIVELDLAKGESYFVVFRKQKVTGATAKIKAHETVSPLPISGPWKLSFPAGWGAPEGIELSELKAWKDLDIPAEGKAFSGTATYTTTFDVEQITPGLEYVLDLGKVDMAATVSVNGKEVGKLWAAPYCINLKGFVKGGVNTLSVQVTSTWFNRLVFDAGQPESQRKTWTISGPGKDSALRASGLFGPVKLDFIRAQ</sequence>
<organism evidence="5 6">
    <name type="scientific">Pedobacter psychroterrae</name>
    <dbReference type="NCBI Taxonomy" id="2530453"/>
    <lineage>
        <taxon>Bacteria</taxon>
        <taxon>Pseudomonadati</taxon>
        <taxon>Bacteroidota</taxon>
        <taxon>Sphingobacteriia</taxon>
        <taxon>Sphingobacteriales</taxon>
        <taxon>Sphingobacteriaceae</taxon>
        <taxon>Pedobacter</taxon>
    </lineage>
</organism>
<reference evidence="5 6" key="1">
    <citation type="submission" date="2019-02" db="EMBL/GenBank/DDBJ databases">
        <title>Pedobacter sp. RP-1-14 sp. nov., isolated from Arctic soil.</title>
        <authorList>
            <person name="Dahal R.H."/>
        </authorList>
    </citation>
    <scope>NUCLEOTIDE SEQUENCE [LARGE SCALE GENOMIC DNA]</scope>
    <source>
        <strain evidence="5 6">RP-1-14</strain>
    </source>
</reference>
<gene>
    <name evidence="5" type="ORF">EZ437_10545</name>
</gene>
<dbReference type="InterPro" id="IPR008979">
    <property type="entry name" value="Galactose-bd-like_sf"/>
</dbReference>
<evidence type="ECO:0000256" key="2">
    <source>
        <dbReference type="ARBA" id="ARBA00022801"/>
    </source>
</evidence>
<keyword evidence="1 3" id="KW-0732">Signal</keyword>
<dbReference type="GO" id="GO:0004553">
    <property type="term" value="F:hydrolase activity, hydrolyzing O-glycosyl compounds"/>
    <property type="evidence" value="ECO:0007669"/>
    <property type="project" value="UniProtKB-ARBA"/>
</dbReference>
<evidence type="ECO:0000256" key="1">
    <source>
        <dbReference type="ARBA" id="ARBA00022729"/>
    </source>
</evidence>
<evidence type="ECO:0000259" key="4">
    <source>
        <dbReference type="Pfam" id="PF22666"/>
    </source>
</evidence>
<dbReference type="Pfam" id="PF17132">
    <property type="entry name" value="Glyco_hydro_106"/>
    <property type="match status" value="1"/>
</dbReference>
<dbReference type="Proteomes" id="UP000293347">
    <property type="component" value="Unassembled WGS sequence"/>
</dbReference>
<dbReference type="EMBL" id="SJSL01000002">
    <property type="protein sequence ID" value="TCD01815.1"/>
    <property type="molecule type" value="Genomic_DNA"/>
</dbReference>
<proteinExistence type="predicted"/>
<feature type="signal peptide" evidence="3">
    <location>
        <begin position="1"/>
        <end position="20"/>
    </location>
</feature>
<protein>
    <recommendedName>
        <fullName evidence="4">Beta-mannosidase-like galactose-binding domain-containing protein</fullName>
    </recommendedName>
</protein>
<name>A0A4R0NR53_9SPHI</name>
<dbReference type="Gene3D" id="2.60.120.260">
    <property type="entry name" value="Galactose-binding domain-like"/>
    <property type="match status" value="1"/>
</dbReference>
<evidence type="ECO:0000313" key="6">
    <source>
        <dbReference type="Proteomes" id="UP000293347"/>
    </source>
</evidence>
<dbReference type="NCBIfam" id="NF045579">
    <property type="entry name" value="rhamnoside_JR"/>
    <property type="match status" value="1"/>
</dbReference>
<evidence type="ECO:0000313" key="5">
    <source>
        <dbReference type="EMBL" id="TCD01815.1"/>
    </source>
</evidence>
<feature type="domain" description="Beta-mannosidase-like galactose-binding" evidence="4">
    <location>
        <begin position="977"/>
        <end position="1048"/>
    </location>
</feature>
<dbReference type="OrthoDB" id="9761519at2"/>
<dbReference type="SUPFAM" id="SSF49785">
    <property type="entry name" value="Galactose-binding domain-like"/>
    <property type="match status" value="1"/>
</dbReference>
<dbReference type="CDD" id="cd03143">
    <property type="entry name" value="A4_beta-galactosidase_middle_domain"/>
    <property type="match status" value="1"/>
</dbReference>
<dbReference type="InterPro" id="IPR054593">
    <property type="entry name" value="Beta-mannosidase-like_N2"/>
</dbReference>
<accession>A0A4R0NR53</accession>
<dbReference type="Pfam" id="PF22666">
    <property type="entry name" value="Glyco_hydro_2_N2"/>
    <property type="match status" value="1"/>
</dbReference>
<keyword evidence="2" id="KW-0378">Hydrolase</keyword>
<dbReference type="PANTHER" id="PTHR43817">
    <property type="entry name" value="GLYCOSYL HYDROLASE"/>
    <property type="match status" value="1"/>
</dbReference>
<comment type="caution">
    <text evidence="5">The sequence shown here is derived from an EMBL/GenBank/DDBJ whole genome shotgun (WGS) entry which is preliminary data.</text>
</comment>
<evidence type="ECO:0000256" key="3">
    <source>
        <dbReference type="SAM" id="SignalP"/>
    </source>
</evidence>
<feature type="chain" id="PRO_5020321557" description="Beta-mannosidase-like galactose-binding domain-containing protein" evidence="3">
    <location>
        <begin position="21"/>
        <end position="1091"/>
    </location>
</feature>
<keyword evidence="6" id="KW-1185">Reference proteome</keyword>
<dbReference type="AlphaFoldDB" id="A0A4R0NR53"/>
<dbReference type="PANTHER" id="PTHR43817:SF1">
    <property type="entry name" value="HYDROLASE, FAMILY 43, PUTATIVE (AFU_ORTHOLOGUE AFUA_3G01660)-RELATED"/>
    <property type="match status" value="1"/>
</dbReference>